<sequence length="194" mass="19797">MTSKTLVRRSLVGVLAVLLVFFAPSTAAFAHDAVTETSPADGSTVATVPEQIQITLTNTPAVIGSQVLVVDEAGTNWASGDVQVLDKAATQELRPGAPAGKYTVQWRLVSSDSHPIEGTFSFTATAASSASAVSPAAGAGAGPVVSVQAQPEPQAEPVADDSAVPWSIIGLAVVLVGIVVAMVVVARRRLARED</sequence>
<keyword evidence="5" id="KW-0812">Transmembrane</keyword>
<evidence type="ECO:0000313" key="8">
    <source>
        <dbReference type="EMBL" id="ALO68296.1"/>
    </source>
</evidence>
<dbReference type="AlphaFoldDB" id="A0A0S2M437"/>
<dbReference type="InterPro" id="IPR032694">
    <property type="entry name" value="CopC/D"/>
</dbReference>
<evidence type="ECO:0000256" key="3">
    <source>
        <dbReference type="ARBA" id="ARBA00022729"/>
    </source>
</evidence>
<protein>
    <recommendedName>
        <fullName evidence="7">CopC domain-containing protein</fullName>
    </recommendedName>
</protein>
<dbReference type="GO" id="GO:0046688">
    <property type="term" value="P:response to copper ion"/>
    <property type="evidence" value="ECO:0007669"/>
    <property type="project" value="InterPro"/>
</dbReference>
<evidence type="ECO:0000256" key="2">
    <source>
        <dbReference type="ARBA" id="ARBA00022723"/>
    </source>
</evidence>
<dbReference type="RefSeq" id="WP_062292865.1">
    <property type="nucleotide sequence ID" value="NZ_CP013200.1"/>
</dbReference>
<gene>
    <name evidence="8" type="ORF">AS189_03490</name>
</gene>
<feature type="signal peptide" evidence="6">
    <location>
        <begin position="1"/>
        <end position="30"/>
    </location>
</feature>
<evidence type="ECO:0000259" key="7">
    <source>
        <dbReference type="Pfam" id="PF04234"/>
    </source>
</evidence>
<keyword evidence="3 6" id="KW-0732">Signal</keyword>
<dbReference type="SUPFAM" id="SSF81296">
    <property type="entry name" value="E set domains"/>
    <property type="match status" value="1"/>
</dbReference>
<keyword evidence="5" id="KW-0472">Membrane</keyword>
<reference evidence="8 9" key="2">
    <citation type="journal article" date="2016" name="J. Biotechnol.">
        <title>Complete genome sequence of Arthrobacter alpinus ERGS4:06, a yellow pigmented bacterium tolerant to cold and radiations isolated from Sikkim Himalaya.</title>
        <authorList>
            <person name="Kumar R."/>
            <person name="Singh D."/>
            <person name="Swarnkar M.K."/>
            <person name="Singh A.K."/>
            <person name="Kumar S."/>
        </authorList>
    </citation>
    <scope>NUCLEOTIDE SEQUENCE [LARGE SCALE GENOMIC DNA]</scope>
    <source>
        <strain evidence="8 9">ERGS4:06</strain>
    </source>
</reference>
<evidence type="ECO:0000256" key="6">
    <source>
        <dbReference type="SAM" id="SignalP"/>
    </source>
</evidence>
<dbReference type="GO" id="GO:0006825">
    <property type="term" value="P:copper ion transport"/>
    <property type="evidence" value="ECO:0007669"/>
    <property type="project" value="InterPro"/>
</dbReference>
<dbReference type="OrthoDB" id="5242236at2"/>
<keyword evidence="5" id="KW-1133">Transmembrane helix</keyword>
<dbReference type="GO" id="GO:0005507">
    <property type="term" value="F:copper ion binding"/>
    <property type="evidence" value="ECO:0007669"/>
    <property type="project" value="InterPro"/>
</dbReference>
<dbReference type="Proteomes" id="UP000059574">
    <property type="component" value="Chromosome"/>
</dbReference>
<dbReference type="InterPro" id="IPR014756">
    <property type="entry name" value="Ig_E-set"/>
</dbReference>
<dbReference type="GO" id="GO:0005886">
    <property type="term" value="C:plasma membrane"/>
    <property type="evidence" value="ECO:0007669"/>
    <property type="project" value="TreeGrafter"/>
</dbReference>
<evidence type="ECO:0000256" key="5">
    <source>
        <dbReference type="SAM" id="Phobius"/>
    </source>
</evidence>
<dbReference type="InterPro" id="IPR007348">
    <property type="entry name" value="CopC_dom"/>
</dbReference>
<dbReference type="GO" id="GO:0042597">
    <property type="term" value="C:periplasmic space"/>
    <property type="evidence" value="ECO:0007669"/>
    <property type="project" value="InterPro"/>
</dbReference>
<keyword evidence="4" id="KW-0186">Copper</keyword>
<feature type="domain" description="CopC" evidence="7">
    <location>
        <begin position="31"/>
        <end position="123"/>
    </location>
</feature>
<organism evidence="8 9">
    <name type="scientific">Arthrobacter alpinus</name>
    <dbReference type="NCBI Taxonomy" id="656366"/>
    <lineage>
        <taxon>Bacteria</taxon>
        <taxon>Bacillati</taxon>
        <taxon>Actinomycetota</taxon>
        <taxon>Actinomycetes</taxon>
        <taxon>Micrococcales</taxon>
        <taxon>Micrococcaceae</taxon>
        <taxon>Arthrobacter</taxon>
    </lineage>
</organism>
<dbReference type="GO" id="GO:0030313">
    <property type="term" value="C:cell envelope"/>
    <property type="evidence" value="ECO:0007669"/>
    <property type="project" value="UniProtKB-SubCell"/>
</dbReference>
<keyword evidence="2" id="KW-0479">Metal-binding</keyword>
<name>A0A0S2M437_9MICC</name>
<dbReference type="PANTHER" id="PTHR34820:SF4">
    <property type="entry name" value="INNER MEMBRANE PROTEIN YEBZ"/>
    <property type="match status" value="1"/>
</dbReference>
<evidence type="ECO:0000256" key="4">
    <source>
        <dbReference type="ARBA" id="ARBA00023008"/>
    </source>
</evidence>
<dbReference type="InterPro" id="IPR014755">
    <property type="entry name" value="Cu-Rt/internalin_Ig-like"/>
</dbReference>
<dbReference type="EMBL" id="CP013200">
    <property type="protein sequence ID" value="ALO68296.1"/>
    <property type="molecule type" value="Genomic_DNA"/>
</dbReference>
<comment type="subcellular location">
    <subcellularLocation>
        <location evidence="1">Cell envelope</location>
    </subcellularLocation>
</comment>
<proteinExistence type="predicted"/>
<dbReference type="Pfam" id="PF04234">
    <property type="entry name" value="CopC"/>
    <property type="match status" value="1"/>
</dbReference>
<feature type="transmembrane region" description="Helical" evidence="5">
    <location>
        <begin position="163"/>
        <end position="186"/>
    </location>
</feature>
<dbReference type="Gene3D" id="2.60.40.1220">
    <property type="match status" value="1"/>
</dbReference>
<accession>A0A0S2M437</accession>
<dbReference type="PANTHER" id="PTHR34820">
    <property type="entry name" value="INNER MEMBRANE PROTEIN YEBZ"/>
    <property type="match status" value="1"/>
</dbReference>
<evidence type="ECO:0000256" key="1">
    <source>
        <dbReference type="ARBA" id="ARBA00004196"/>
    </source>
</evidence>
<reference evidence="9" key="1">
    <citation type="submission" date="2015-11" db="EMBL/GenBank/DDBJ databases">
        <authorList>
            <person name="Kumar R."/>
            <person name="Singh D."/>
            <person name="Swarnkar M.K."/>
            <person name="Singh A.K."/>
            <person name="Kumar S."/>
        </authorList>
    </citation>
    <scope>NUCLEOTIDE SEQUENCE [LARGE SCALE GENOMIC DNA]</scope>
    <source>
        <strain evidence="9">ERGS4:06</strain>
    </source>
</reference>
<evidence type="ECO:0000313" key="9">
    <source>
        <dbReference type="Proteomes" id="UP000059574"/>
    </source>
</evidence>
<feature type="chain" id="PRO_5006602339" description="CopC domain-containing protein" evidence="6">
    <location>
        <begin position="31"/>
        <end position="194"/>
    </location>
</feature>